<feature type="transmembrane region" description="Helical" evidence="2">
    <location>
        <begin position="80"/>
        <end position="101"/>
    </location>
</feature>
<reference evidence="4 5" key="1">
    <citation type="journal article" date="2014" name="PLoS Genet.">
        <title>Phylogenetically driven sequencing of extremely halophilic archaea reveals strategies for static and dynamic osmo-response.</title>
        <authorList>
            <person name="Becker E.A."/>
            <person name="Seitzer P.M."/>
            <person name="Tritt A."/>
            <person name="Larsen D."/>
            <person name="Krusor M."/>
            <person name="Yao A.I."/>
            <person name="Wu D."/>
            <person name="Madern D."/>
            <person name="Eisen J.A."/>
            <person name="Darling A.E."/>
            <person name="Facciotti M.T."/>
        </authorList>
    </citation>
    <scope>NUCLEOTIDE SEQUENCE [LARGE SCALE GENOMIC DNA]</scope>
    <source>
        <strain evidence="4 5">DSM 3751</strain>
    </source>
</reference>
<dbReference type="eggNOG" id="arCOG04655">
    <property type="taxonomic scope" value="Archaea"/>
</dbReference>
<dbReference type="InterPro" id="IPR012340">
    <property type="entry name" value="NA-bd_OB-fold"/>
</dbReference>
<gene>
    <name evidence="4" type="ORF">C487_09618</name>
</gene>
<dbReference type="PROSITE" id="PS50926">
    <property type="entry name" value="TRAM"/>
    <property type="match status" value="1"/>
</dbReference>
<evidence type="ECO:0000259" key="3">
    <source>
        <dbReference type="PROSITE" id="PS50926"/>
    </source>
</evidence>
<feature type="region of interest" description="Disordered" evidence="1">
    <location>
        <begin position="110"/>
        <end position="129"/>
    </location>
</feature>
<dbReference type="EMBL" id="AOII01000053">
    <property type="protein sequence ID" value="ELY77674.1"/>
    <property type="molecule type" value="Genomic_DNA"/>
</dbReference>
<keyword evidence="2" id="KW-1133">Transmembrane helix</keyword>
<name>L9YU65_9EURY</name>
<evidence type="ECO:0000313" key="4">
    <source>
        <dbReference type="EMBL" id="ELY77674.1"/>
    </source>
</evidence>
<evidence type="ECO:0000313" key="5">
    <source>
        <dbReference type="Proteomes" id="UP000011618"/>
    </source>
</evidence>
<sequence>MAGRRPRARSRRRRAGGPHRELIGAVVGTLESPAAGTVPPRALLQTVSSLSSAVSRSRGVAGDLARIGTSKTQALSGCDMLGPAVVGGGVLVVLVLVSWLFKRVRGGSADERQSRSRHRDAQERDPPVDIGDVEEVAIREFSDHHSGERRAVGKVEGFVVFVEDVPDACEVTDVIRIKILSFNRGHTSATATHLETV</sequence>
<accession>L9YU65</accession>
<proteinExistence type="predicted"/>
<dbReference type="Gene3D" id="2.40.50.140">
    <property type="entry name" value="Nucleic acid-binding proteins"/>
    <property type="match status" value="1"/>
</dbReference>
<comment type="caution">
    <text evidence="4">The sequence shown here is derived from an EMBL/GenBank/DDBJ whole genome shotgun (WGS) entry which is preliminary data.</text>
</comment>
<evidence type="ECO:0000256" key="1">
    <source>
        <dbReference type="SAM" id="MobiDB-lite"/>
    </source>
</evidence>
<feature type="domain" description="TRAM" evidence="3">
    <location>
        <begin position="127"/>
        <end position="193"/>
    </location>
</feature>
<dbReference type="InterPro" id="IPR002792">
    <property type="entry name" value="TRAM_dom"/>
</dbReference>
<keyword evidence="2" id="KW-0812">Transmembrane</keyword>
<keyword evidence="2" id="KW-0472">Membrane</keyword>
<dbReference type="Proteomes" id="UP000011618">
    <property type="component" value="Unassembled WGS sequence"/>
</dbReference>
<protein>
    <recommendedName>
        <fullName evidence="3">TRAM domain-containing protein</fullName>
    </recommendedName>
</protein>
<dbReference type="PATRIC" id="fig|1227495.3.peg.1939"/>
<dbReference type="AlphaFoldDB" id="L9YU65"/>
<evidence type="ECO:0000256" key="2">
    <source>
        <dbReference type="SAM" id="Phobius"/>
    </source>
</evidence>
<organism evidence="4 5">
    <name type="scientific">Natrinema pallidum DSM 3751</name>
    <dbReference type="NCBI Taxonomy" id="1227495"/>
    <lineage>
        <taxon>Archaea</taxon>
        <taxon>Methanobacteriati</taxon>
        <taxon>Methanobacteriota</taxon>
        <taxon>Stenosarchaea group</taxon>
        <taxon>Halobacteria</taxon>
        <taxon>Halobacteriales</taxon>
        <taxon>Natrialbaceae</taxon>
        <taxon>Natrinema</taxon>
    </lineage>
</organism>
<feature type="compositionally biased region" description="Basic and acidic residues" evidence="1">
    <location>
        <begin position="110"/>
        <end position="127"/>
    </location>
</feature>